<dbReference type="Proteomes" id="UP000738359">
    <property type="component" value="Unassembled WGS sequence"/>
</dbReference>
<feature type="transmembrane region" description="Helical" evidence="2">
    <location>
        <begin position="6"/>
        <end position="26"/>
    </location>
</feature>
<evidence type="ECO:0000313" key="4">
    <source>
        <dbReference type="Proteomes" id="UP000738359"/>
    </source>
</evidence>
<proteinExistence type="predicted"/>
<feature type="compositionally biased region" description="Polar residues" evidence="1">
    <location>
        <begin position="39"/>
        <end position="48"/>
    </location>
</feature>
<evidence type="ECO:0000256" key="1">
    <source>
        <dbReference type="SAM" id="MobiDB-lite"/>
    </source>
</evidence>
<sequence length="549" mass="61055">MTSIWSFDPHILLAIVLAFLVLLYIARDYPQWKADRQLQHQPTPSASEKTTDSTPTATPPTSIPPSSSWPSKFSIRWIPYLPFAVVYLVIKAAWAGLRQLVLHSILAAENLSVHLVAGLEAGVQWCFLYGPDFIQAAVLTPLQSAALQAWHSPAATWAKVTLKERVVPGIVRTAETTAQVAKSAYLKTTASLRRVAEPIGTTLLWIAVELAYNPARAIWTRLSLLSHTFLQTAKIYAQELAKDAADLGRVLLRLALWIWSRALEPGVKRVYNLCEMVAQKVAQFGPWLVHRTYALLLKPAAMLAVEGFRIMRSHPTLLAGLGALSSRIKESVSKGLERLESVNWLVLLETVLTTAVSSTYRYTVLLLQLLGQGIQIFAMDMVPNAYTDLKMALEVARPVVAWIIDKFLGVAQPLWHAVSWLSWTVFVNTWTCLAWAHQRIVVPIKELWDSRFAPALANLLTTAVGHIKALSSLILQWGLAITAAMGPVWVVIVKLAQLSGGLGERVQEHITRLAPQFQAFKEQAGQTMDEVVLATSNFMMDWVKKEKRE</sequence>
<gene>
    <name evidence="3" type="ORF">BGZ70_004903</name>
</gene>
<evidence type="ECO:0000256" key="2">
    <source>
        <dbReference type="SAM" id="Phobius"/>
    </source>
</evidence>
<dbReference type="EMBL" id="JAAAHY010000257">
    <property type="protein sequence ID" value="KAF9965411.1"/>
    <property type="molecule type" value="Genomic_DNA"/>
</dbReference>
<evidence type="ECO:0000313" key="3">
    <source>
        <dbReference type="EMBL" id="KAF9965411.1"/>
    </source>
</evidence>
<reference evidence="3" key="1">
    <citation type="journal article" date="2020" name="Fungal Divers.">
        <title>Resolving the Mortierellaceae phylogeny through synthesis of multi-gene phylogenetics and phylogenomics.</title>
        <authorList>
            <person name="Vandepol N."/>
            <person name="Liber J."/>
            <person name="Desiro A."/>
            <person name="Na H."/>
            <person name="Kennedy M."/>
            <person name="Barry K."/>
            <person name="Grigoriev I.V."/>
            <person name="Miller A.N."/>
            <person name="O'Donnell K."/>
            <person name="Stajich J.E."/>
            <person name="Bonito G."/>
        </authorList>
    </citation>
    <scope>NUCLEOTIDE SEQUENCE</scope>
    <source>
        <strain evidence="3">CK1249</strain>
    </source>
</reference>
<keyword evidence="2" id="KW-0472">Membrane</keyword>
<accession>A0A9P6J9H2</accession>
<keyword evidence="4" id="KW-1185">Reference proteome</keyword>
<protein>
    <submittedName>
        <fullName evidence="3">Uncharacterized protein</fullName>
    </submittedName>
</protein>
<keyword evidence="2" id="KW-0812">Transmembrane</keyword>
<comment type="caution">
    <text evidence="3">The sequence shown here is derived from an EMBL/GenBank/DDBJ whole genome shotgun (WGS) entry which is preliminary data.</text>
</comment>
<organism evidence="3 4">
    <name type="scientific">Mortierella alpina</name>
    <name type="common">Oleaginous fungus</name>
    <name type="synonym">Mortierella renispora</name>
    <dbReference type="NCBI Taxonomy" id="64518"/>
    <lineage>
        <taxon>Eukaryota</taxon>
        <taxon>Fungi</taxon>
        <taxon>Fungi incertae sedis</taxon>
        <taxon>Mucoromycota</taxon>
        <taxon>Mortierellomycotina</taxon>
        <taxon>Mortierellomycetes</taxon>
        <taxon>Mortierellales</taxon>
        <taxon>Mortierellaceae</taxon>
        <taxon>Mortierella</taxon>
    </lineage>
</organism>
<feature type="transmembrane region" description="Helical" evidence="2">
    <location>
        <begin position="77"/>
        <end position="97"/>
    </location>
</feature>
<feature type="region of interest" description="Disordered" evidence="1">
    <location>
        <begin position="36"/>
        <end position="69"/>
    </location>
</feature>
<dbReference type="OrthoDB" id="2408558at2759"/>
<name>A0A9P6J9H2_MORAP</name>
<dbReference type="AlphaFoldDB" id="A0A9P6J9H2"/>
<keyword evidence="2" id="KW-1133">Transmembrane helix</keyword>